<feature type="transmembrane region" description="Helical" evidence="1">
    <location>
        <begin position="297"/>
        <end position="314"/>
    </location>
</feature>
<feature type="transmembrane region" description="Helical" evidence="1">
    <location>
        <begin position="167"/>
        <end position="188"/>
    </location>
</feature>
<gene>
    <name evidence="2" type="ORF">HQ605_17165</name>
</gene>
<feature type="transmembrane region" description="Helical" evidence="1">
    <location>
        <begin position="269"/>
        <end position="290"/>
    </location>
</feature>
<feature type="transmembrane region" description="Helical" evidence="1">
    <location>
        <begin position="54"/>
        <end position="74"/>
    </location>
</feature>
<reference evidence="2 3" key="1">
    <citation type="submission" date="2020-06" db="EMBL/GenBank/DDBJ databases">
        <title>Taxonomy, biology and ecology of Rhodococcus bacteria occurring in California pistachio and other woody hosts as revealed by genome sequence analyses.</title>
        <authorList>
            <person name="Gai Y."/>
            <person name="Riely B."/>
        </authorList>
    </citation>
    <scope>NUCLEOTIDE SEQUENCE [LARGE SCALE GENOMIC DNA]</scope>
    <source>
        <strain evidence="2 3">BP-284</strain>
    </source>
</reference>
<evidence type="ECO:0000313" key="3">
    <source>
        <dbReference type="Proteomes" id="UP001520140"/>
    </source>
</evidence>
<sequence>MSFSFPILLRSSAIAGTALVAVWALSNAWPIDLYQAETATRTEYAFGNNWSDLFLNSSWAAGVALVVAAVVIQFGAGNRAALVIGAVVGLAVLAAPSVVSVPTGLAPTTTGVAAGLLLSFAVSAAGSERSCLTALVLGAASADFARREVDARLGSPRDWSISLGGNSATTLVPIAVLVLVGVVILATLKWLPPLPARPPLSRSAAAPIAAVVIWGVYVSFGDSASSPGQWVAAVAVTVGVVTVVALRSGSDGRFLCAGLAVAATAVNDVIWSGWWLAPLALVGIAAGFVMARRIPSTVAGCCALAAVCVSGLFWDNTVSTIAYTAILPVAAAYSFLSTPISDPSIKALGILLPVMLAVLGFSALGRRPSGVLMWVTGEPIELPEAGTVIAASSGAITLAALTCVTAALVSFVIGRRAARAVER</sequence>
<protein>
    <recommendedName>
        <fullName evidence="4">Integral membrane protein</fullName>
    </recommendedName>
</protein>
<keyword evidence="3" id="KW-1185">Reference proteome</keyword>
<organism evidence="2 3">
    <name type="scientific">Rhodococcoides kroppenstedtii</name>
    <dbReference type="NCBI Taxonomy" id="293050"/>
    <lineage>
        <taxon>Bacteria</taxon>
        <taxon>Bacillati</taxon>
        <taxon>Actinomycetota</taxon>
        <taxon>Actinomycetes</taxon>
        <taxon>Mycobacteriales</taxon>
        <taxon>Nocardiaceae</taxon>
        <taxon>Rhodococcoides</taxon>
    </lineage>
</organism>
<feature type="transmembrane region" description="Helical" evidence="1">
    <location>
        <begin position="348"/>
        <end position="365"/>
    </location>
</feature>
<evidence type="ECO:0000313" key="2">
    <source>
        <dbReference type="EMBL" id="MBY6322558.1"/>
    </source>
</evidence>
<feature type="transmembrane region" description="Helical" evidence="1">
    <location>
        <begin position="105"/>
        <end position="125"/>
    </location>
</feature>
<comment type="caution">
    <text evidence="2">The sequence shown here is derived from an EMBL/GenBank/DDBJ whole genome shotgun (WGS) entry which is preliminary data.</text>
</comment>
<keyword evidence="1" id="KW-1133">Transmembrane helix</keyword>
<feature type="transmembrane region" description="Helical" evidence="1">
    <location>
        <begin position="320"/>
        <end position="336"/>
    </location>
</feature>
<dbReference type="RefSeq" id="WP_157889502.1">
    <property type="nucleotide sequence ID" value="NZ_JABUKE010000023.1"/>
</dbReference>
<dbReference type="EMBL" id="JABUKG010000022">
    <property type="protein sequence ID" value="MBY6322558.1"/>
    <property type="molecule type" value="Genomic_DNA"/>
</dbReference>
<keyword evidence="1" id="KW-0812">Transmembrane</keyword>
<evidence type="ECO:0000256" key="1">
    <source>
        <dbReference type="SAM" id="Phobius"/>
    </source>
</evidence>
<feature type="transmembrane region" description="Helical" evidence="1">
    <location>
        <begin position="385"/>
        <end position="413"/>
    </location>
</feature>
<keyword evidence="1" id="KW-0472">Membrane</keyword>
<name>A0ABS7NWZ2_9NOCA</name>
<feature type="transmembrane region" description="Helical" evidence="1">
    <location>
        <begin position="230"/>
        <end position="249"/>
    </location>
</feature>
<accession>A0ABS7NWZ2</accession>
<proteinExistence type="predicted"/>
<dbReference type="Proteomes" id="UP001520140">
    <property type="component" value="Unassembled WGS sequence"/>
</dbReference>
<evidence type="ECO:0008006" key="4">
    <source>
        <dbReference type="Google" id="ProtNLM"/>
    </source>
</evidence>
<feature type="transmembrane region" description="Helical" evidence="1">
    <location>
        <begin position="81"/>
        <end position="99"/>
    </location>
</feature>
<feature type="transmembrane region" description="Helical" evidence="1">
    <location>
        <begin position="200"/>
        <end position="218"/>
    </location>
</feature>